<accession>A0ABS2T4C5</accession>
<proteinExistence type="predicted"/>
<name>A0ABS2T4C5_9HYPH</name>
<dbReference type="Proteomes" id="UP000758856">
    <property type="component" value="Unassembled WGS sequence"/>
</dbReference>
<sequence>MRSRSWMSGSLEGKETVMAARFARMGQSL</sequence>
<keyword evidence="2" id="KW-1185">Reference proteome</keyword>
<organism evidence="1 2">
    <name type="scientific">Methylopila capsulata</name>
    <dbReference type="NCBI Taxonomy" id="61654"/>
    <lineage>
        <taxon>Bacteria</taxon>
        <taxon>Pseudomonadati</taxon>
        <taxon>Pseudomonadota</taxon>
        <taxon>Alphaproteobacteria</taxon>
        <taxon>Hyphomicrobiales</taxon>
        <taxon>Methylopilaceae</taxon>
        <taxon>Methylopila</taxon>
    </lineage>
</organism>
<evidence type="ECO:0000313" key="1">
    <source>
        <dbReference type="EMBL" id="MBM7851026.1"/>
    </source>
</evidence>
<reference evidence="1 2" key="1">
    <citation type="submission" date="2021-01" db="EMBL/GenBank/DDBJ databases">
        <title>Genomic Encyclopedia of Type Strains, Phase IV (KMG-IV): sequencing the most valuable type-strain genomes for metagenomic binning, comparative biology and taxonomic classification.</title>
        <authorList>
            <person name="Goeker M."/>
        </authorList>
    </citation>
    <scope>NUCLEOTIDE SEQUENCE [LARGE SCALE GENOMIC DNA]</scope>
    <source>
        <strain evidence="1 2">DSM 6130</strain>
    </source>
</reference>
<dbReference type="EMBL" id="JAFBCY010000002">
    <property type="protein sequence ID" value="MBM7851026.1"/>
    <property type="molecule type" value="Genomic_DNA"/>
</dbReference>
<protein>
    <submittedName>
        <fullName evidence="1">Uncharacterized protein</fullName>
    </submittedName>
</protein>
<evidence type="ECO:0000313" key="2">
    <source>
        <dbReference type="Proteomes" id="UP000758856"/>
    </source>
</evidence>
<gene>
    <name evidence="1" type="ORF">JOD31_001251</name>
</gene>
<comment type="caution">
    <text evidence="1">The sequence shown here is derived from an EMBL/GenBank/DDBJ whole genome shotgun (WGS) entry which is preliminary data.</text>
</comment>